<evidence type="ECO:0000313" key="1">
    <source>
        <dbReference type="EMBL" id="PON95693.1"/>
    </source>
</evidence>
<organism evidence="1 2">
    <name type="scientific">Trema orientale</name>
    <name type="common">Charcoal tree</name>
    <name type="synonym">Celtis orientalis</name>
    <dbReference type="NCBI Taxonomy" id="63057"/>
    <lineage>
        <taxon>Eukaryota</taxon>
        <taxon>Viridiplantae</taxon>
        <taxon>Streptophyta</taxon>
        <taxon>Embryophyta</taxon>
        <taxon>Tracheophyta</taxon>
        <taxon>Spermatophyta</taxon>
        <taxon>Magnoliopsida</taxon>
        <taxon>eudicotyledons</taxon>
        <taxon>Gunneridae</taxon>
        <taxon>Pentapetalae</taxon>
        <taxon>rosids</taxon>
        <taxon>fabids</taxon>
        <taxon>Rosales</taxon>
        <taxon>Cannabaceae</taxon>
        <taxon>Trema</taxon>
    </lineage>
</organism>
<protein>
    <submittedName>
        <fullName evidence="1">Uncharacterized protein</fullName>
    </submittedName>
</protein>
<evidence type="ECO:0000313" key="2">
    <source>
        <dbReference type="Proteomes" id="UP000237000"/>
    </source>
</evidence>
<accession>A0A2P5FD31</accession>
<dbReference type="InParanoid" id="A0A2P5FD31"/>
<reference evidence="2" key="1">
    <citation type="submission" date="2016-06" db="EMBL/GenBank/DDBJ databases">
        <title>Parallel loss of symbiosis genes in relatives of nitrogen-fixing non-legume Parasponia.</title>
        <authorList>
            <person name="Van Velzen R."/>
            <person name="Holmer R."/>
            <person name="Bu F."/>
            <person name="Rutten L."/>
            <person name="Van Zeijl A."/>
            <person name="Liu W."/>
            <person name="Santuari L."/>
            <person name="Cao Q."/>
            <person name="Sharma T."/>
            <person name="Shen D."/>
            <person name="Roswanjaya Y."/>
            <person name="Wardhani T."/>
            <person name="Kalhor M.S."/>
            <person name="Jansen J."/>
            <person name="Van den Hoogen J."/>
            <person name="Gungor B."/>
            <person name="Hartog M."/>
            <person name="Hontelez J."/>
            <person name="Verver J."/>
            <person name="Yang W.-C."/>
            <person name="Schijlen E."/>
            <person name="Repin R."/>
            <person name="Schilthuizen M."/>
            <person name="Schranz E."/>
            <person name="Heidstra R."/>
            <person name="Miyata K."/>
            <person name="Fedorova E."/>
            <person name="Kohlen W."/>
            <person name="Bisseling T."/>
            <person name="Smit S."/>
            <person name="Geurts R."/>
        </authorList>
    </citation>
    <scope>NUCLEOTIDE SEQUENCE [LARGE SCALE GENOMIC DNA]</scope>
    <source>
        <strain evidence="2">cv. RG33-2</strain>
    </source>
</reference>
<keyword evidence="2" id="KW-1185">Reference proteome</keyword>
<comment type="caution">
    <text evidence="1">The sequence shown here is derived from an EMBL/GenBank/DDBJ whole genome shotgun (WGS) entry which is preliminary data.</text>
</comment>
<name>A0A2P5FD31_TREOI</name>
<sequence>MIFFHGLCVLGCPSAICSLKTFSKCDGAERKTEIRP</sequence>
<dbReference type="Proteomes" id="UP000237000">
    <property type="component" value="Unassembled WGS sequence"/>
</dbReference>
<proteinExistence type="predicted"/>
<dbReference type="EMBL" id="JXTC01000043">
    <property type="protein sequence ID" value="PON95693.1"/>
    <property type="molecule type" value="Genomic_DNA"/>
</dbReference>
<dbReference type="AlphaFoldDB" id="A0A2P5FD31"/>
<gene>
    <name evidence="1" type="ORF">TorRG33x02_085220</name>
</gene>